<evidence type="ECO:0000256" key="7">
    <source>
        <dbReference type="SAM" id="Phobius"/>
    </source>
</evidence>
<accession>A0A401IYL8</accession>
<dbReference type="CDD" id="cd07332">
    <property type="entry name" value="M48C_Oma1_like"/>
    <property type="match status" value="1"/>
</dbReference>
<comment type="cofactor">
    <cofactor evidence="6">
        <name>Zn(2+)</name>
        <dbReference type="ChEBI" id="CHEBI:29105"/>
    </cofactor>
    <text evidence="6">Binds 1 zinc ion per subunit.</text>
</comment>
<keyword evidence="1 6" id="KW-0645">Protease</keyword>
<dbReference type="Pfam" id="PF01435">
    <property type="entry name" value="Peptidase_M48"/>
    <property type="match status" value="1"/>
</dbReference>
<evidence type="ECO:0000256" key="6">
    <source>
        <dbReference type="RuleBase" id="RU003983"/>
    </source>
</evidence>
<keyword evidence="7" id="KW-1133">Transmembrane helix</keyword>
<gene>
    <name evidence="9" type="ORF">MBESOW_P0689</name>
</gene>
<keyword evidence="7" id="KW-0812">Transmembrane</keyword>
<protein>
    <recommendedName>
        <fullName evidence="8">Peptidase M48 domain-containing protein</fullName>
    </recommendedName>
</protein>
<keyword evidence="7" id="KW-0472">Membrane</keyword>
<dbReference type="GO" id="GO:0046872">
    <property type="term" value="F:metal ion binding"/>
    <property type="evidence" value="ECO:0007669"/>
    <property type="project" value="UniProtKB-KW"/>
</dbReference>
<comment type="similarity">
    <text evidence="6">Belongs to the peptidase M48 family.</text>
</comment>
<dbReference type="Proteomes" id="UP000290975">
    <property type="component" value="Unassembled WGS sequence"/>
</dbReference>
<dbReference type="InterPro" id="IPR051156">
    <property type="entry name" value="Mito/Outer_Membr_Metalloprot"/>
</dbReference>
<evidence type="ECO:0000259" key="8">
    <source>
        <dbReference type="Pfam" id="PF01435"/>
    </source>
</evidence>
<evidence type="ECO:0000313" key="10">
    <source>
        <dbReference type="Proteomes" id="UP000290975"/>
    </source>
</evidence>
<name>A0A401IYL8_SPHXE</name>
<feature type="transmembrane region" description="Helical" evidence="7">
    <location>
        <begin position="98"/>
        <end position="123"/>
    </location>
</feature>
<evidence type="ECO:0000256" key="4">
    <source>
        <dbReference type="ARBA" id="ARBA00022833"/>
    </source>
</evidence>
<evidence type="ECO:0000256" key="1">
    <source>
        <dbReference type="ARBA" id="ARBA00022670"/>
    </source>
</evidence>
<evidence type="ECO:0000313" key="9">
    <source>
        <dbReference type="EMBL" id="GBH29435.1"/>
    </source>
</evidence>
<dbReference type="Gene3D" id="3.30.2010.10">
    <property type="entry name" value="Metalloproteases ('zincins'), catalytic domain"/>
    <property type="match status" value="1"/>
</dbReference>
<evidence type="ECO:0000256" key="3">
    <source>
        <dbReference type="ARBA" id="ARBA00022801"/>
    </source>
</evidence>
<evidence type="ECO:0000256" key="2">
    <source>
        <dbReference type="ARBA" id="ARBA00022723"/>
    </source>
</evidence>
<keyword evidence="4 6" id="KW-0862">Zinc</keyword>
<proteinExistence type="inferred from homology"/>
<dbReference type="EMBL" id="BBQY01000001">
    <property type="protein sequence ID" value="GBH29435.1"/>
    <property type="molecule type" value="Genomic_DNA"/>
</dbReference>
<dbReference type="GO" id="GO:0051603">
    <property type="term" value="P:proteolysis involved in protein catabolic process"/>
    <property type="evidence" value="ECO:0007669"/>
    <property type="project" value="TreeGrafter"/>
</dbReference>
<keyword evidence="2" id="KW-0479">Metal-binding</keyword>
<evidence type="ECO:0000256" key="5">
    <source>
        <dbReference type="ARBA" id="ARBA00023049"/>
    </source>
</evidence>
<keyword evidence="10" id="KW-1185">Reference proteome</keyword>
<dbReference type="PANTHER" id="PTHR22726">
    <property type="entry name" value="METALLOENDOPEPTIDASE OMA1"/>
    <property type="match status" value="1"/>
</dbReference>
<dbReference type="GO" id="GO:0004222">
    <property type="term" value="F:metalloendopeptidase activity"/>
    <property type="evidence" value="ECO:0007669"/>
    <property type="project" value="InterPro"/>
</dbReference>
<organism evidence="9 10">
    <name type="scientific">Sphingobium xenophagum</name>
    <dbReference type="NCBI Taxonomy" id="121428"/>
    <lineage>
        <taxon>Bacteria</taxon>
        <taxon>Pseudomonadati</taxon>
        <taxon>Pseudomonadota</taxon>
        <taxon>Alphaproteobacteria</taxon>
        <taxon>Sphingomonadales</taxon>
        <taxon>Sphingomonadaceae</taxon>
        <taxon>Sphingobium</taxon>
    </lineage>
</organism>
<reference evidence="9 10" key="1">
    <citation type="submission" date="2014-12" db="EMBL/GenBank/DDBJ databases">
        <title>Whole genome sequencing of Sphingobium xenophagum OW59.</title>
        <authorList>
            <person name="Ohta Y."/>
            <person name="Nishi S."/>
            <person name="Hatada Y."/>
        </authorList>
    </citation>
    <scope>NUCLEOTIDE SEQUENCE [LARGE SCALE GENOMIC DNA]</scope>
    <source>
        <strain evidence="9 10">OW59</strain>
    </source>
</reference>
<dbReference type="GO" id="GO:0016020">
    <property type="term" value="C:membrane"/>
    <property type="evidence" value="ECO:0007669"/>
    <property type="project" value="TreeGrafter"/>
</dbReference>
<comment type="caution">
    <text evidence="9">The sequence shown here is derived from an EMBL/GenBank/DDBJ whole genome shotgun (WGS) entry which is preliminary data.</text>
</comment>
<sequence length="358" mass="38207">MSGFQLWHYDGVSGVRRNVALRPHEAGFQLEEAESGWTGSPVDWADLTVIGAEKGRSVYGHRAMPGWRMGFGGEAPGPIAIHLPKAERYGRWIDRFGFWPAAGAFTVVAALVVWAALAAPGWIAPHISRSWENRMGDAMVGDFGGRFCHTQAGDVALRALVTRIDPKGEARDVAIANIPLVNAVTLPGGRIILFDGLVQQAGSPDEVAGILSHELGHVRHRDTVAGLVRQLGLSVVLGGFGGSGGGYLNSVLALSYGRDAEAAADGVAIDQMQQAAISPARTADFFKRIGGDGDAVREGQAMTWLSSHPLSTERRKRFAAAVEPGVRYRPALDAAQWRALRASCAADPNVAKAWGRDF</sequence>
<keyword evidence="3 6" id="KW-0378">Hydrolase</keyword>
<dbReference type="PANTHER" id="PTHR22726:SF1">
    <property type="entry name" value="METALLOENDOPEPTIDASE OMA1, MITOCHONDRIAL"/>
    <property type="match status" value="1"/>
</dbReference>
<dbReference type="RefSeq" id="WP_130751953.1">
    <property type="nucleotide sequence ID" value="NZ_BBQY01000001.1"/>
</dbReference>
<dbReference type="AlphaFoldDB" id="A0A401IYL8"/>
<dbReference type="InterPro" id="IPR001915">
    <property type="entry name" value="Peptidase_M48"/>
</dbReference>
<feature type="domain" description="Peptidase M48" evidence="8">
    <location>
        <begin position="173"/>
        <end position="317"/>
    </location>
</feature>
<keyword evidence="5 6" id="KW-0482">Metalloprotease</keyword>